<proteinExistence type="inferred from homology"/>
<dbReference type="SUPFAM" id="SSF53850">
    <property type="entry name" value="Periplasmic binding protein-like II"/>
    <property type="match status" value="1"/>
</dbReference>
<keyword evidence="5" id="KW-1185">Reference proteome</keyword>
<evidence type="ECO:0000256" key="1">
    <source>
        <dbReference type="ARBA" id="ARBA00008520"/>
    </source>
</evidence>
<keyword evidence="2" id="KW-0813">Transport</keyword>
<comment type="similarity">
    <text evidence="1">Belongs to the bacterial solute-binding protein 1 family.</text>
</comment>
<dbReference type="KEGG" id="bhc:JFL75_13335"/>
<organism evidence="4 5">
    <name type="scientific">Breznakiella homolactica</name>
    <dbReference type="NCBI Taxonomy" id="2798577"/>
    <lineage>
        <taxon>Bacteria</taxon>
        <taxon>Pseudomonadati</taxon>
        <taxon>Spirochaetota</taxon>
        <taxon>Spirochaetia</taxon>
        <taxon>Spirochaetales</taxon>
        <taxon>Breznakiellaceae</taxon>
        <taxon>Breznakiella</taxon>
    </lineage>
</organism>
<dbReference type="PANTHER" id="PTHR30061:SF50">
    <property type="entry name" value="MALTOSE_MALTODEXTRIN-BINDING PERIPLASMIC PROTEIN"/>
    <property type="match status" value="1"/>
</dbReference>
<dbReference type="AlphaFoldDB" id="A0A7T7XK76"/>
<evidence type="ECO:0000313" key="5">
    <source>
        <dbReference type="Proteomes" id="UP000595917"/>
    </source>
</evidence>
<evidence type="ECO:0000313" key="4">
    <source>
        <dbReference type="EMBL" id="QQO07919.1"/>
    </source>
</evidence>
<dbReference type="GO" id="GO:0015768">
    <property type="term" value="P:maltose transport"/>
    <property type="evidence" value="ECO:0007669"/>
    <property type="project" value="TreeGrafter"/>
</dbReference>
<dbReference type="EMBL" id="CP067089">
    <property type="protein sequence ID" value="QQO07919.1"/>
    <property type="molecule type" value="Genomic_DNA"/>
</dbReference>
<dbReference type="InterPro" id="IPR006059">
    <property type="entry name" value="SBP"/>
</dbReference>
<reference evidence="4" key="1">
    <citation type="submission" date="2021-01" db="EMBL/GenBank/DDBJ databases">
        <title>Description of Breznakiella homolactica.</title>
        <authorList>
            <person name="Song Y."/>
            <person name="Brune A."/>
        </authorList>
    </citation>
    <scope>NUCLEOTIDE SEQUENCE</scope>
    <source>
        <strain evidence="4">RmG30</strain>
    </source>
</reference>
<dbReference type="GO" id="GO:0042956">
    <property type="term" value="P:maltodextrin transmembrane transport"/>
    <property type="evidence" value="ECO:0007669"/>
    <property type="project" value="TreeGrafter"/>
</dbReference>
<dbReference type="GO" id="GO:1901982">
    <property type="term" value="F:maltose binding"/>
    <property type="evidence" value="ECO:0007669"/>
    <property type="project" value="TreeGrafter"/>
</dbReference>
<protein>
    <submittedName>
        <fullName evidence="4">Extracellular solute-binding protein</fullName>
    </submittedName>
</protein>
<name>A0A7T7XK76_9SPIR</name>
<dbReference type="PANTHER" id="PTHR30061">
    <property type="entry name" value="MALTOSE-BINDING PERIPLASMIC PROTEIN"/>
    <property type="match status" value="1"/>
</dbReference>
<dbReference type="Gene3D" id="3.40.190.10">
    <property type="entry name" value="Periplasmic binding protein-like II"/>
    <property type="match status" value="1"/>
</dbReference>
<dbReference type="Proteomes" id="UP000595917">
    <property type="component" value="Chromosome"/>
</dbReference>
<dbReference type="GO" id="GO:0055052">
    <property type="term" value="C:ATP-binding cassette (ABC) transporter complex, substrate-binding subunit-containing"/>
    <property type="evidence" value="ECO:0007669"/>
    <property type="project" value="TreeGrafter"/>
</dbReference>
<gene>
    <name evidence="4" type="ORF">JFL75_13335</name>
</gene>
<evidence type="ECO:0000256" key="3">
    <source>
        <dbReference type="ARBA" id="ARBA00022729"/>
    </source>
</evidence>
<dbReference type="Pfam" id="PF13416">
    <property type="entry name" value="SBP_bac_8"/>
    <property type="match status" value="1"/>
</dbReference>
<dbReference type="RefSeq" id="WP_215625225.1">
    <property type="nucleotide sequence ID" value="NZ_CP067089.2"/>
</dbReference>
<sequence length="412" mass="45455">MKRLFNNSLLMLICMVLIALTFAGCSGKSSGTSGEQRILNVTMALSEEEWAVMRQHVIAPFEKQHNATVKAIQVEAADVVKKLQAMHGAGKMEIDLLAQDVNNTAALVYGGLVEDLSEYVSIIPAESVGRLAAAGKFGEKTYFLPYRPNVEINYYNEAKFSQYGLTPPTDWDSLLAVAKAFREKEGINRVLLKMKMSGDIIEAAEFIRGAGGDPLILNDEGSIRAFTFLQELWPYLSESTLNASFSSTNGFIAKEEVYYAPNWPFGVNIIVKDGGKTEIKANEGLRGPVSYVKTLGGEMLGIPVGSPNKDLAIEFIKYLQSREVQEILMKQNGWPSFRNDVYGNVEAWQKPYFDVTVKALAVAEPLPNVPYWATASQAVNDACKEILLDRRDVRTTLNKYAQVIATARAAAQ</sequence>
<accession>A0A7T7XK76</accession>
<dbReference type="PROSITE" id="PS51257">
    <property type="entry name" value="PROKAR_LIPOPROTEIN"/>
    <property type="match status" value="1"/>
</dbReference>
<evidence type="ECO:0000256" key="2">
    <source>
        <dbReference type="ARBA" id="ARBA00022448"/>
    </source>
</evidence>
<keyword evidence="3" id="KW-0732">Signal</keyword>